<gene>
    <name evidence="2" type="ORF">CFK38_16885</name>
</gene>
<name>A0A291GRZ1_9MICO</name>
<organism evidence="2 3">
    <name type="scientific">Brachybacterium vulturis</name>
    <dbReference type="NCBI Taxonomy" id="2017484"/>
    <lineage>
        <taxon>Bacteria</taxon>
        <taxon>Bacillati</taxon>
        <taxon>Actinomycetota</taxon>
        <taxon>Actinomycetes</taxon>
        <taxon>Micrococcales</taxon>
        <taxon>Dermabacteraceae</taxon>
        <taxon>Brachybacterium</taxon>
    </lineage>
</organism>
<keyword evidence="1" id="KW-1133">Transmembrane helix</keyword>
<feature type="transmembrane region" description="Helical" evidence="1">
    <location>
        <begin position="160"/>
        <end position="185"/>
    </location>
</feature>
<keyword evidence="1" id="KW-0472">Membrane</keyword>
<feature type="transmembrane region" description="Helical" evidence="1">
    <location>
        <begin position="20"/>
        <end position="43"/>
    </location>
</feature>
<proteinExistence type="predicted"/>
<evidence type="ECO:0000256" key="1">
    <source>
        <dbReference type="SAM" id="Phobius"/>
    </source>
</evidence>
<evidence type="ECO:0000313" key="2">
    <source>
        <dbReference type="EMBL" id="ATG53005.1"/>
    </source>
</evidence>
<dbReference type="EMBL" id="CP023563">
    <property type="protein sequence ID" value="ATG53005.1"/>
    <property type="molecule type" value="Genomic_DNA"/>
</dbReference>
<evidence type="ECO:0000313" key="3">
    <source>
        <dbReference type="Proteomes" id="UP000218165"/>
    </source>
</evidence>
<dbReference type="Gene3D" id="1.10.1760.20">
    <property type="match status" value="1"/>
</dbReference>
<keyword evidence="1" id="KW-0812">Transmembrane</keyword>
<protein>
    <recommendedName>
        <fullName evidence="4">ECF transporter S component</fullName>
    </recommendedName>
</protein>
<keyword evidence="3" id="KW-1185">Reference proteome</keyword>
<dbReference type="Proteomes" id="UP000218165">
    <property type="component" value="Chromosome"/>
</dbReference>
<dbReference type="AlphaFoldDB" id="A0A291GRZ1"/>
<feature type="transmembrane region" description="Helical" evidence="1">
    <location>
        <begin position="82"/>
        <end position="101"/>
    </location>
</feature>
<feature type="transmembrane region" description="Helical" evidence="1">
    <location>
        <begin position="113"/>
        <end position="136"/>
    </location>
</feature>
<feature type="transmembrane region" description="Helical" evidence="1">
    <location>
        <begin position="55"/>
        <end position="76"/>
    </location>
</feature>
<accession>A0A291GRZ1</accession>
<reference evidence="3" key="1">
    <citation type="submission" date="2017-09" db="EMBL/GenBank/DDBJ databases">
        <title>Brachybacterium sp. VM2412.</title>
        <authorList>
            <person name="Tak E.J."/>
            <person name="Bae J.-W."/>
        </authorList>
    </citation>
    <scope>NUCLEOTIDE SEQUENCE [LARGE SCALE GENOMIC DNA]</scope>
    <source>
        <strain evidence="3">VM2412</strain>
    </source>
</reference>
<dbReference type="KEGG" id="brz:CFK38_16885"/>
<evidence type="ECO:0008006" key="4">
    <source>
        <dbReference type="Google" id="ProtNLM"/>
    </source>
</evidence>
<sequence>MSKETRSQAPRKSLWARYGQLTLFMIPIGVATNFVGGQLAILLKLPVYFDSIGTILVGALCGGLPGALVGAISNVINSITNPTTMVYAIINILIGLAAGLLSKRGWFTTFGKALATVIPFAIIGGFGGALISLWIFGGLTPNGVSVITAALYASGFDMNVAVYLSGVPLDLVDKLVVVVVVFLILRRVPSRLLAKLPLGHVFMGRVVRFDSASNAELRDLDDDLAL</sequence>